<keyword evidence="2" id="KW-0732">Signal</keyword>
<protein>
    <submittedName>
        <fullName evidence="3">Uncharacterized protein</fullName>
    </submittedName>
</protein>
<reference evidence="3" key="1">
    <citation type="submission" date="2023-03" db="EMBL/GenBank/DDBJ databases">
        <title>Massive genome expansion in bonnet fungi (Mycena s.s.) driven by repeated elements and novel gene families across ecological guilds.</title>
        <authorList>
            <consortium name="Lawrence Berkeley National Laboratory"/>
            <person name="Harder C.B."/>
            <person name="Miyauchi S."/>
            <person name="Viragh M."/>
            <person name="Kuo A."/>
            <person name="Thoen E."/>
            <person name="Andreopoulos B."/>
            <person name="Lu D."/>
            <person name="Skrede I."/>
            <person name="Drula E."/>
            <person name="Henrissat B."/>
            <person name="Morin E."/>
            <person name="Kohler A."/>
            <person name="Barry K."/>
            <person name="LaButti K."/>
            <person name="Morin E."/>
            <person name="Salamov A."/>
            <person name="Lipzen A."/>
            <person name="Mereny Z."/>
            <person name="Hegedus B."/>
            <person name="Baldrian P."/>
            <person name="Stursova M."/>
            <person name="Weitz H."/>
            <person name="Taylor A."/>
            <person name="Grigoriev I.V."/>
            <person name="Nagy L.G."/>
            <person name="Martin F."/>
            <person name="Kauserud H."/>
        </authorList>
    </citation>
    <scope>NUCLEOTIDE SEQUENCE</scope>
    <source>
        <strain evidence="3">CBHHK067</strain>
    </source>
</reference>
<dbReference type="Proteomes" id="UP001221757">
    <property type="component" value="Unassembled WGS sequence"/>
</dbReference>
<dbReference type="EMBL" id="JARKIE010000198">
    <property type="protein sequence ID" value="KAJ7668075.1"/>
    <property type="molecule type" value="Genomic_DNA"/>
</dbReference>
<gene>
    <name evidence="3" type="ORF">B0H17DRAFT_1142639</name>
</gene>
<sequence length="136" mass="15540">MSAPSPPPHLHFFQCLFLMMIPSNTLLTQIKAIGLIIPIFSGIPRDMKNGTLADELLMHEHFQSLLWFTNYENTVTQALETENQWMHHQLEVLVGRMSDECQAASLEEWKTFSTMALLKIGPLPIFERMDHGLDSS</sequence>
<accession>A0AAD7CXC7</accession>
<organism evidence="3 4">
    <name type="scientific">Mycena rosella</name>
    <name type="common">Pink bonnet</name>
    <name type="synonym">Agaricus rosellus</name>
    <dbReference type="NCBI Taxonomy" id="1033263"/>
    <lineage>
        <taxon>Eukaryota</taxon>
        <taxon>Fungi</taxon>
        <taxon>Dikarya</taxon>
        <taxon>Basidiomycota</taxon>
        <taxon>Agaricomycotina</taxon>
        <taxon>Agaricomycetes</taxon>
        <taxon>Agaricomycetidae</taxon>
        <taxon>Agaricales</taxon>
        <taxon>Marasmiineae</taxon>
        <taxon>Mycenaceae</taxon>
        <taxon>Mycena</taxon>
    </lineage>
</organism>
<feature type="chain" id="PRO_5042068004" evidence="2">
    <location>
        <begin position="28"/>
        <end position="136"/>
    </location>
</feature>
<comment type="caution">
    <text evidence="3">The sequence shown here is derived from an EMBL/GenBank/DDBJ whole genome shotgun (WGS) entry which is preliminary data.</text>
</comment>
<proteinExistence type="predicted"/>
<feature type="transmembrane region" description="Helical" evidence="1">
    <location>
        <begin position="16"/>
        <end position="40"/>
    </location>
</feature>
<dbReference type="AlphaFoldDB" id="A0AAD7CXC7"/>
<name>A0AAD7CXC7_MYCRO</name>
<evidence type="ECO:0000313" key="3">
    <source>
        <dbReference type="EMBL" id="KAJ7668075.1"/>
    </source>
</evidence>
<keyword evidence="1" id="KW-0812">Transmembrane</keyword>
<keyword evidence="4" id="KW-1185">Reference proteome</keyword>
<evidence type="ECO:0000256" key="1">
    <source>
        <dbReference type="SAM" id="Phobius"/>
    </source>
</evidence>
<keyword evidence="1" id="KW-1133">Transmembrane helix</keyword>
<feature type="signal peptide" evidence="2">
    <location>
        <begin position="1"/>
        <end position="27"/>
    </location>
</feature>
<keyword evidence="1" id="KW-0472">Membrane</keyword>
<evidence type="ECO:0000256" key="2">
    <source>
        <dbReference type="SAM" id="SignalP"/>
    </source>
</evidence>
<evidence type="ECO:0000313" key="4">
    <source>
        <dbReference type="Proteomes" id="UP001221757"/>
    </source>
</evidence>